<evidence type="ECO:0000313" key="3">
    <source>
        <dbReference type="Proteomes" id="UP000031246"/>
    </source>
</evidence>
<proteinExistence type="predicted"/>
<keyword evidence="1" id="KW-0812">Transmembrane</keyword>
<name>A0A0C1FKB2_9SPHI</name>
<dbReference type="Proteomes" id="UP000031246">
    <property type="component" value="Unassembled WGS sequence"/>
</dbReference>
<dbReference type="OrthoDB" id="798527at2"/>
<keyword evidence="1" id="KW-0472">Membrane</keyword>
<organism evidence="2 3">
    <name type="scientific">Pedobacter kyungheensis</name>
    <dbReference type="NCBI Taxonomy" id="1069985"/>
    <lineage>
        <taxon>Bacteria</taxon>
        <taxon>Pseudomonadati</taxon>
        <taxon>Bacteroidota</taxon>
        <taxon>Sphingobacteriia</taxon>
        <taxon>Sphingobacteriales</taxon>
        <taxon>Sphingobacteriaceae</taxon>
        <taxon>Pedobacter</taxon>
    </lineage>
</organism>
<evidence type="ECO:0000313" key="2">
    <source>
        <dbReference type="EMBL" id="KIA92243.1"/>
    </source>
</evidence>
<reference evidence="2 3" key="1">
    <citation type="submission" date="2014-10" db="EMBL/GenBank/DDBJ databases">
        <title>Pedobacter Kyungheensis.</title>
        <authorList>
            <person name="Anderson B.M."/>
            <person name="Newman J.D."/>
        </authorList>
    </citation>
    <scope>NUCLEOTIDE SEQUENCE [LARGE SCALE GENOMIC DNA]</scope>
    <source>
        <strain evidence="2 3">KACC 16221</strain>
    </source>
</reference>
<comment type="caution">
    <text evidence="2">The sequence shown here is derived from an EMBL/GenBank/DDBJ whole genome shotgun (WGS) entry which is preliminary data.</text>
</comment>
<dbReference type="AlphaFoldDB" id="A0A0C1FKB2"/>
<keyword evidence="1" id="KW-1133">Transmembrane helix</keyword>
<keyword evidence="3" id="KW-1185">Reference proteome</keyword>
<feature type="transmembrane region" description="Helical" evidence="1">
    <location>
        <begin position="20"/>
        <end position="38"/>
    </location>
</feature>
<evidence type="ECO:0000256" key="1">
    <source>
        <dbReference type="SAM" id="Phobius"/>
    </source>
</evidence>
<sequence>MNNLRTKNEEEMNARLLSWASRMLIMGASMTLVLIIGFQSCKQAASLEGTYVNDAGSEFSIAHDTLIVEHEEGSRYLLHRRTGFQLLDDTGKAGKLQHEKEEWTAVLDKESGILTENRKGKQISFSADGETITVGKRKYKRILTK</sequence>
<dbReference type="EMBL" id="JSYN01000021">
    <property type="protein sequence ID" value="KIA92243.1"/>
    <property type="molecule type" value="Genomic_DNA"/>
</dbReference>
<gene>
    <name evidence="2" type="ORF">OC25_17550</name>
</gene>
<accession>A0A0C1FKB2</accession>
<dbReference type="RefSeq" id="WP_039478745.1">
    <property type="nucleotide sequence ID" value="NZ_JSYN01000021.1"/>
</dbReference>
<protein>
    <submittedName>
        <fullName evidence="2">Uncharacterized protein</fullName>
    </submittedName>
</protein>